<evidence type="ECO:0000256" key="1">
    <source>
        <dbReference type="ARBA" id="ARBA00022741"/>
    </source>
</evidence>
<dbReference type="Pfam" id="PF00270">
    <property type="entry name" value="DEAD"/>
    <property type="match status" value="1"/>
</dbReference>
<sequence length="815" mass="97053">MEKKEKSNLTTINKIKTFKEVMQKLTTNIELSYEEKCFILGSALLFLQQYQEDRRYSTYLEFAYYIILKYSIYYEDYTPLYDFSVNFGFYPICKEIINFNLLGDQLSLNDCLAEVKLDKHKNKNYIETLHQKKTREKLLDDSSNYISYIAPTSFGKSSLILEHIIQNDQNSNIGVIVPTKSLLIQTYRLIRQSNINRRILIHDEMYKGDERFIAIFTQERALRLLDKNNVYFDILYIDEAHNIFEKNSRSILLTRLIRKNKTLNPNQKVIYLSPLISNSDSLKLENQEDHISEQRIATNLKEPEIYEYRLSGEVFKYNRFVNEFYKIDYKNDNISYILEFNGEKNFIYLRSPKKIEMFAKEFSEKLKDNEKGNKDIDVLIKDLEDFVHKEFFIIELISKGIICLHGKMPDIVKEYLEYKFKNIDNLRFVIANSVILEGINLPIDTLFILNIYSLDTKGLTNLIGRVNRLNNIFNGYSNELEKLIPPIHFVNTETYNRINSNMQNRIKSLRSRMFEDKIENPTLESFDLDKLKLKGKEGEEKFKIIKDNEQILFDDIDDKVDNLKKYLINSGLENVYDVNNKEFMNKLIQRFDKYRNSNSEWENSDIIDKIYLVFIEGLEEYIYDFEFSRLTNIQARNYYKMYLFKFRLNSLKDNIYSTVYYYKKRIKDGDNLIYIGNSYGEVSKSTDNYSNKSNEVYVDLTTKTDAEIVNLSIVKLKIEEDFINYKLNKFVVALYDFLLISQDEYNLSVYGTNDKKRINLIKTGLSLNLINRLQKDDQLKHIKMDNNNNLVTDLNFENYRNKMRGFYRFELDKFL</sequence>
<dbReference type="HOGENOM" id="CLU_018336_0_0_9"/>
<dbReference type="GO" id="GO:0003676">
    <property type="term" value="F:nucleic acid binding"/>
    <property type="evidence" value="ECO:0007669"/>
    <property type="project" value="InterPro"/>
</dbReference>
<dbReference type="RefSeq" id="WP_012011866.1">
    <property type="nucleotide sequence ID" value="NC_009848.4"/>
</dbReference>
<dbReference type="InterPro" id="IPR014001">
    <property type="entry name" value="Helicase_ATP-bd"/>
</dbReference>
<dbReference type="Gene3D" id="3.40.50.300">
    <property type="entry name" value="P-loop containing nucleotide triphosphate hydrolases"/>
    <property type="match status" value="2"/>
</dbReference>
<proteinExistence type="predicted"/>
<dbReference type="GO" id="GO:0004386">
    <property type="term" value="F:helicase activity"/>
    <property type="evidence" value="ECO:0007669"/>
    <property type="project" value="UniProtKB-KW"/>
</dbReference>
<organism evidence="5 6">
    <name type="scientific">Bacillus pumilus (strain SAFR-032)</name>
    <dbReference type="NCBI Taxonomy" id="315750"/>
    <lineage>
        <taxon>Bacteria</taxon>
        <taxon>Bacillati</taxon>
        <taxon>Bacillota</taxon>
        <taxon>Bacilli</taxon>
        <taxon>Bacillales</taxon>
        <taxon>Bacillaceae</taxon>
        <taxon>Bacillus</taxon>
    </lineage>
</organism>
<reference evidence="5 6" key="1">
    <citation type="journal article" date="2007" name="PLoS ONE">
        <title>Paradoxical DNA repair and peroxide resistance gene conservation in Bacillus pumilus SAFR-032.</title>
        <authorList>
            <person name="Gioia J."/>
            <person name="Yerrapragada S."/>
            <person name="Qin X."/>
            <person name="Jiang H."/>
            <person name="Igboeli O.C."/>
            <person name="Muzny D."/>
            <person name="Dugan-Rocha S."/>
            <person name="Ding Y."/>
            <person name="Hawes A."/>
            <person name="Liu W."/>
            <person name="Perez L."/>
            <person name="Kovar C."/>
            <person name="Dinh H."/>
            <person name="Lee S."/>
            <person name="Nazareth L."/>
            <person name="Blyth P."/>
            <person name="Holder M."/>
            <person name="Buhay C."/>
            <person name="Tirumalai M.R."/>
            <person name="Liu Y."/>
            <person name="Dasgupta I."/>
            <person name="Bokhetache L."/>
            <person name="Fujita M."/>
            <person name="Karouia F."/>
            <person name="Eswara Moorthy P."/>
            <person name="Siefert J."/>
            <person name="Uzman A."/>
            <person name="Buzumbo P."/>
            <person name="Verma A."/>
            <person name="Zwiya H."/>
            <person name="McWilliams B.D."/>
            <person name="Olowu A."/>
            <person name="Clinkenbeard K.D."/>
            <person name="Newcombe D."/>
            <person name="Golebiewski L."/>
            <person name="Petrosino J.F."/>
            <person name="Nicholson W.L."/>
            <person name="Fox G.E."/>
            <person name="Venkateswaran K."/>
            <person name="Highlander S.K."/>
            <person name="Weinstock G.M."/>
        </authorList>
    </citation>
    <scope>NUCLEOTIDE SEQUENCE [LARGE SCALE GENOMIC DNA]</scope>
    <source>
        <strain evidence="5 6">SAFR-032</strain>
    </source>
</reference>
<dbReference type="Proteomes" id="UP000001355">
    <property type="component" value="Chromosome"/>
</dbReference>
<evidence type="ECO:0000313" key="5">
    <source>
        <dbReference type="EMBL" id="ABV64318.1"/>
    </source>
</evidence>
<dbReference type="KEGG" id="bpu:BPUM_3674"/>
<dbReference type="SMART" id="SM00490">
    <property type="entry name" value="HELICc"/>
    <property type="match status" value="1"/>
</dbReference>
<reference evidence="5 6" key="2">
    <citation type="journal article" date="2013" name="Extremophiles">
        <title>An ICEBs1-like element may be associated with the extreme radiation and desiccation resistance of Bacillus pumilus SAFR-032 spores.</title>
        <authorList>
            <person name="Tirumalai M.R."/>
            <person name="Fox G.E."/>
        </authorList>
    </citation>
    <scope>NUCLEOTIDE SEQUENCE [LARGE SCALE GENOMIC DNA]</scope>
    <source>
        <strain evidence="5 6">SAFR-032</strain>
    </source>
</reference>
<dbReference type="SMART" id="SM00487">
    <property type="entry name" value="DEXDc"/>
    <property type="match status" value="1"/>
</dbReference>
<dbReference type="PROSITE" id="PS51194">
    <property type="entry name" value="HELICASE_CTER"/>
    <property type="match status" value="1"/>
</dbReference>
<dbReference type="SUPFAM" id="SSF52540">
    <property type="entry name" value="P-loop containing nucleoside triphosphate hydrolases"/>
    <property type="match status" value="1"/>
</dbReference>
<gene>
    <name evidence="5" type="ordered locus">BPUM_3674</name>
</gene>
<dbReference type="InterPro" id="IPR011545">
    <property type="entry name" value="DEAD/DEAH_box_helicase_dom"/>
</dbReference>
<keyword evidence="5" id="KW-0378">Hydrolase</keyword>
<evidence type="ECO:0000256" key="2">
    <source>
        <dbReference type="ARBA" id="ARBA00022840"/>
    </source>
</evidence>
<dbReference type="EMBL" id="CP000813">
    <property type="protein sequence ID" value="ABV64318.1"/>
    <property type="molecule type" value="Genomic_DNA"/>
</dbReference>
<dbReference type="eggNOG" id="COG1204">
    <property type="taxonomic scope" value="Bacteria"/>
</dbReference>
<dbReference type="PROSITE" id="PS51192">
    <property type="entry name" value="HELICASE_ATP_BIND_1"/>
    <property type="match status" value="1"/>
</dbReference>
<dbReference type="AlphaFoldDB" id="A8FJA1"/>
<feature type="domain" description="Helicase ATP-binding" evidence="3">
    <location>
        <begin position="137"/>
        <end position="294"/>
    </location>
</feature>
<keyword evidence="6" id="KW-1185">Reference proteome</keyword>
<accession>A8FJA1</accession>
<evidence type="ECO:0000259" key="4">
    <source>
        <dbReference type="PROSITE" id="PS51194"/>
    </source>
</evidence>
<dbReference type="InterPro" id="IPR027417">
    <property type="entry name" value="P-loop_NTPase"/>
</dbReference>
<evidence type="ECO:0000259" key="3">
    <source>
        <dbReference type="PROSITE" id="PS51192"/>
    </source>
</evidence>
<keyword evidence="5" id="KW-0347">Helicase</keyword>
<name>A8FJA1_BACP2</name>
<feature type="domain" description="Helicase C-terminal" evidence="4">
    <location>
        <begin position="333"/>
        <end position="510"/>
    </location>
</feature>
<protein>
    <submittedName>
        <fullName evidence="5">DNA helicase</fullName>
    </submittedName>
</protein>
<dbReference type="GeneID" id="23399468"/>
<keyword evidence="1" id="KW-0547">Nucleotide-binding</keyword>
<dbReference type="OrthoDB" id="9815222at2"/>
<evidence type="ECO:0000313" key="6">
    <source>
        <dbReference type="Proteomes" id="UP000001355"/>
    </source>
</evidence>
<reference evidence="5 6" key="3">
    <citation type="journal article" date="2013" name="PLoS ONE">
        <title>Candidate genes that may be responsible for the unusual resistances exhibited by Bacillus pumilus SAFR-032 spores.</title>
        <authorList>
            <person name="Tirumalai M.R."/>
            <person name="Rastogi R."/>
            <person name="Zamani N."/>
            <person name="O'Bryant Williams E."/>
            <person name="Allen S."/>
            <person name="Diouf F."/>
            <person name="Kwende S."/>
            <person name="Weinstock G.M."/>
            <person name="Venkateswaran K.J."/>
            <person name="Fox G.E."/>
        </authorList>
    </citation>
    <scope>NUCLEOTIDE SEQUENCE [LARGE SCALE GENOMIC DNA]</scope>
    <source>
        <strain evidence="5 6">SAFR-032</strain>
    </source>
</reference>
<dbReference type="InterPro" id="IPR001650">
    <property type="entry name" value="Helicase_C-like"/>
</dbReference>
<dbReference type="GO" id="GO:0005524">
    <property type="term" value="F:ATP binding"/>
    <property type="evidence" value="ECO:0007669"/>
    <property type="project" value="UniProtKB-KW"/>
</dbReference>
<keyword evidence="2" id="KW-0067">ATP-binding</keyword>
<dbReference type="STRING" id="315750.BPUM_3674"/>